<name>A0AAF5D5G9_STRER</name>
<keyword evidence="3" id="KW-1185">Reference proteome</keyword>
<evidence type="ECO:0000313" key="3">
    <source>
        <dbReference type="Proteomes" id="UP000035681"/>
    </source>
</evidence>
<reference evidence="4" key="1">
    <citation type="submission" date="2024-02" db="UniProtKB">
        <authorList>
            <consortium name="WormBaseParasite"/>
        </authorList>
    </citation>
    <scope>IDENTIFICATION</scope>
</reference>
<organism evidence="3 4">
    <name type="scientific">Strongyloides stercoralis</name>
    <name type="common">Threadworm</name>
    <dbReference type="NCBI Taxonomy" id="6248"/>
    <lineage>
        <taxon>Eukaryota</taxon>
        <taxon>Metazoa</taxon>
        <taxon>Ecdysozoa</taxon>
        <taxon>Nematoda</taxon>
        <taxon>Chromadorea</taxon>
        <taxon>Rhabditida</taxon>
        <taxon>Tylenchina</taxon>
        <taxon>Panagrolaimomorpha</taxon>
        <taxon>Strongyloidoidea</taxon>
        <taxon>Strongyloididae</taxon>
        <taxon>Strongyloides</taxon>
    </lineage>
</organism>
<dbReference type="AlphaFoldDB" id="A0AAF5D5G9"/>
<dbReference type="Proteomes" id="UP000035681">
    <property type="component" value="Unplaced"/>
</dbReference>
<dbReference type="SUPFAM" id="SSF101447">
    <property type="entry name" value="Formin homology 2 domain (FH2 domain)"/>
    <property type="match status" value="1"/>
</dbReference>
<dbReference type="PANTHER" id="PTHR46345">
    <property type="entry name" value="INVERTED FORMIN-2"/>
    <property type="match status" value="1"/>
</dbReference>
<dbReference type="WBParaSite" id="TCONS_00006718.p1">
    <property type="protein sequence ID" value="TCONS_00006718.p1"/>
    <property type="gene ID" value="XLOC_004839"/>
</dbReference>
<feature type="compositionally biased region" description="Low complexity" evidence="1">
    <location>
        <begin position="650"/>
        <end position="663"/>
    </location>
</feature>
<accession>A0AAF5D5G9</accession>
<protein>
    <submittedName>
        <fullName evidence="4">Saposin B-type domain-containing protein</fullName>
    </submittedName>
</protein>
<dbReference type="PROSITE" id="PS51444">
    <property type="entry name" value="FH2"/>
    <property type="match status" value="1"/>
</dbReference>
<dbReference type="InterPro" id="IPR042201">
    <property type="entry name" value="FH2_Formin_sf"/>
</dbReference>
<feature type="domain" description="FH2" evidence="2">
    <location>
        <begin position="127"/>
        <end position="531"/>
    </location>
</feature>
<feature type="region of interest" description="Disordered" evidence="1">
    <location>
        <begin position="650"/>
        <end position="679"/>
    </location>
</feature>
<evidence type="ECO:0000256" key="1">
    <source>
        <dbReference type="SAM" id="MobiDB-lite"/>
    </source>
</evidence>
<dbReference type="Pfam" id="PF02181">
    <property type="entry name" value="FH2"/>
    <property type="match status" value="1"/>
</dbReference>
<dbReference type="PANTHER" id="PTHR46345:SF8">
    <property type="entry name" value="FORMIN 3, ISOFORM B"/>
    <property type="match status" value="1"/>
</dbReference>
<evidence type="ECO:0000259" key="2">
    <source>
        <dbReference type="PROSITE" id="PS51444"/>
    </source>
</evidence>
<proteinExistence type="predicted"/>
<dbReference type="SMART" id="SM00498">
    <property type="entry name" value="FH2"/>
    <property type="match status" value="1"/>
</dbReference>
<evidence type="ECO:0000313" key="4">
    <source>
        <dbReference type="WBParaSite" id="TCONS_00006718.p1"/>
    </source>
</evidence>
<dbReference type="Gene3D" id="1.20.58.2220">
    <property type="entry name" value="Formin, FH2 domain"/>
    <property type="match status" value="1"/>
</dbReference>
<dbReference type="InterPro" id="IPR015425">
    <property type="entry name" value="FH2_Formin"/>
</dbReference>
<sequence length="899" mass="103937">MSDKSILINQIYQRLEEITKKNNDNYQIEDSFKRLLNQLETIACNGEKENNKEESIIPLPPPPPPPPLLPNLIKKPTKINDNDCEKNISKSLPIFVPPPPPPPILINKKVLDCNKKINPESYTSTSNVPDPPQNNNLKPISWIKIDDKFPRRGSTIWDTNSIVNTELSNKIDFAKIEEYFKIDNTIKNDFIKKMNKVNNNINNEENNINEITPIKAEKVKKVKLLGDKKIMNLDIFLRQFKSDKLLEYINNKEGWNIGLERLRILQSYLPDESEIKLLTEYTGPEIVLSKAEIFLKSLISMENYKQKILEMVFSEFLTISMNEVPIQLQCVINATKEILQSKVLQQILVTALEVGNYLNRGKMYGNAAGIRLKGIEKFGDFKTARNDKNFIEVLEEVTRNFIENKDILKYFPELDKVQMVRLEIIQNEFNELQKLMKILKDIKTSGYKCNEELMNKGELFYKQMNDIYENIELKKRQLCDYFQENPKEFQLESAFKIVFNFVKLFHAAQRKSNQIIDEKIKKDSVSEKVAQFNKTNDPDNKFYKENIISSLQSSSPYLSETQNKDKNNELEKIFKKRRSNNHLIKSKTFISDRLSNVSNLEDFLNESLKDDRNPLSTKNCNTLISKKETEIKINECDINCSSEIQISPSQSESSLSCDSSKSSDYNKEDNKKSNLKKNTIVTISRDDGFESDNKNEKQNIVENPVKKGKVVTNKINHSTKNVEKMSKLSFGKQILHTKKVNDTSKVPAISQSKNFSSKLILPKQSHVLLKTSTKKDVNDTKTAIKSCILPKKSSPPTITTTASTASRPQIIRTGKLTKNSPSIEINEFLKCIPIFYNCLTWNDIEGKRLEICNNYYNVNFIKDHETLKDMFNEVGIEIYRCWKFINVFTPNMDDFFYSN</sequence>